<sequence length="345" mass="36743">MTRGESRSRPAVATERAAASAVCAEELATLDVFADIPAADLAALAADLVPLRAGPGEVLMRQGERATSFAIITSGRVAISHLGPRGQVAETELAPGTIVGEIALLRSQPRTATVTALDDVCGYTGHDGAFDRMLAMPVVAERMVRTARQRLAVYIAPIPVSTNDGAALLLRPVLPGDAERFKSDGSFSRQTLYRRYQGGAPTDARLAYLFEVDYVDHFVWVVTDSAQGPAIADARFIRDADDHGSAEVALTVADAYQGRGIGTLLLGALALAARIDGVERFHARVLSDNPPARALGDKVNARWRHEEPGVVTTTGEIPADADVPLDPEMCGRIRHVARQVIHAVD</sequence>
<protein>
    <submittedName>
        <fullName evidence="3">GNAT family N-acetyltransferase</fullName>
    </submittedName>
</protein>
<dbReference type="SMART" id="SM00100">
    <property type="entry name" value="cNMP"/>
    <property type="match status" value="1"/>
</dbReference>
<reference evidence="3 4" key="1">
    <citation type="submission" date="2019-07" db="EMBL/GenBank/DDBJ databases">
        <title>New Mycobacterium species.</title>
        <authorList>
            <person name="Tortoli E."/>
            <person name="Ghielmetti G."/>
            <person name="Friedel U."/>
            <person name="Trovato A."/>
        </authorList>
    </citation>
    <scope>NUCLEOTIDE SEQUENCE [LARGE SCALE GENOMIC DNA]</scope>
    <source>
        <strain evidence="3 4">16-83</strain>
    </source>
</reference>
<dbReference type="Gene3D" id="2.60.120.10">
    <property type="entry name" value="Jelly Rolls"/>
    <property type="match status" value="1"/>
</dbReference>
<dbReference type="Proteomes" id="UP000320513">
    <property type="component" value="Unassembled WGS sequence"/>
</dbReference>
<keyword evidence="3" id="KW-0808">Transferase</keyword>
<dbReference type="InterPro" id="IPR000595">
    <property type="entry name" value="cNMP-bd_dom"/>
</dbReference>
<dbReference type="Gene3D" id="3.40.630.30">
    <property type="match status" value="1"/>
</dbReference>
<organism evidence="3 4">
    <name type="scientific">Mycobacterium helveticum</name>
    <dbReference type="NCBI Taxonomy" id="2592811"/>
    <lineage>
        <taxon>Bacteria</taxon>
        <taxon>Bacillati</taxon>
        <taxon>Actinomycetota</taxon>
        <taxon>Actinomycetes</taxon>
        <taxon>Mycobacteriales</taxon>
        <taxon>Mycobacteriaceae</taxon>
        <taxon>Mycobacterium</taxon>
    </lineage>
</organism>
<dbReference type="InterPro" id="IPR018488">
    <property type="entry name" value="cNMP-bd_CS"/>
</dbReference>
<dbReference type="Pfam" id="PF00027">
    <property type="entry name" value="cNMP_binding"/>
    <property type="match status" value="1"/>
</dbReference>
<gene>
    <name evidence="3" type="ORF">FPZ47_03765</name>
</gene>
<dbReference type="SUPFAM" id="SSF51206">
    <property type="entry name" value="cAMP-binding domain-like"/>
    <property type="match status" value="1"/>
</dbReference>
<feature type="domain" description="N-acetyltransferase" evidence="2">
    <location>
        <begin position="168"/>
        <end position="320"/>
    </location>
</feature>
<dbReference type="GO" id="GO:0005829">
    <property type="term" value="C:cytosol"/>
    <property type="evidence" value="ECO:0007669"/>
    <property type="project" value="TreeGrafter"/>
</dbReference>
<dbReference type="PROSITE" id="PS51186">
    <property type="entry name" value="GNAT"/>
    <property type="match status" value="1"/>
</dbReference>
<dbReference type="GO" id="GO:0005952">
    <property type="term" value="C:cAMP-dependent protein kinase complex"/>
    <property type="evidence" value="ECO:0007669"/>
    <property type="project" value="InterPro"/>
</dbReference>
<dbReference type="OrthoDB" id="190266at2"/>
<accession>A0A557XZL9</accession>
<dbReference type="RefSeq" id="WP_144946197.1">
    <property type="nucleotide sequence ID" value="NZ_VMQU01000009.1"/>
</dbReference>
<dbReference type="EMBL" id="VMQU01000009">
    <property type="protein sequence ID" value="TVS91717.1"/>
    <property type="molecule type" value="Genomic_DNA"/>
</dbReference>
<proteinExistence type="predicted"/>
<dbReference type="InterPro" id="IPR000182">
    <property type="entry name" value="GNAT_dom"/>
</dbReference>
<dbReference type="PANTHER" id="PTHR11635:SF152">
    <property type="entry name" value="CAMP-DEPENDENT PROTEIN KINASE TYPE I REGULATORY SUBUNIT-RELATED"/>
    <property type="match status" value="1"/>
</dbReference>
<dbReference type="PROSITE" id="PS00889">
    <property type="entry name" value="CNMP_BINDING_2"/>
    <property type="match status" value="1"/>
</dbReference>
<dbReference type="InterPro" id="IPR014710">
    <property type="entry name" value="RmlC-like_jellyroll"/>
</dbReference>
<evidence type="ECO:0000313" key="4">
    <source>
        <dbReference type="Proteomes" id="UP000320513"/>
    </source>
</evidence>
<dbReference type="GO" id="GO:0016747">
    <property type="term" value="F:acyltransferase activity, transferring groups other than amino-acyl groups"/>
    <property type="evidence" value="ECO:0007669"/>
    <property type="project" value="InterPro"/>
</dbReference>
<name>A0A557XZL9_9MYCO</name>
<feature type="domain" description="Cyclic nucleotide-binding" evidence="1">
    <location>
        <begin position="32"/>
        <end position="134"/>
    </location>
</feature>
<dbReference type="SUPFAM" id="SSF55729">
    <property type="entry name" value="Acyl-CoA N-acyltransferases (Nat)"/>
    <property type="match status" value="1"/>
</dbReference>
<dbReference type="PANTHER" id="PTHR11635">
    <property type="entry name" value="CAMP-DEPENDENT PROTEIN KINASE REGULATORY CHAIN"/>
    <property type="match status" value="1"/>
</dbReference>
<evidence type="ECO:0000259" key="1">
    <source>
        <dbReference type="PROSITE" id="PS50042"/>
    </source>
</evidence>
<evidence type="ECO:0000259" key="2">
    <source>
        <dbReference type="PROSITE" id="PS51186"/>
    </source>
</evidence>
<dbReference type="InterPro" id="IPR018490">
    <property type="entry name" value="cNMP-bd_dom_sf"/>
</dbReference>
<dbReference type="PROSITE" id="PS50042">
    <property type="entry name" value="CNMP_BINDING_3"/>
    <property type="match status" value="1"/>
</dbReference>
<dbReference type="AlphaFoldDB" id="A0A557XZL9"/>
<dbReference type="InterPro" id="IPR050503">
    <property type="entry name" value="cAMP-dep_PK_reg_su-like"/>
</dbReference>
<comment type="caution">
    <text evidence="3">The sequence shown here is derived from an EMBL/GenBank/DDBJ whole genome shotgun (WGS) entry which is preliminary data.</text>
</comment>
<dbReference type="Pfam" id="PF13302">
    <property type="entry name" value="Acetyltransf_3"/>
    <property type="match status" value="1"/>
</dbReference>
<evidence type="ECO:0000313" key="3">
    <source>
        <dbReference type="EMBL" id="TVS91717.1"/>
    </source>
</evidence>
<dbReference type="CDD" id="cd00038">
    <property type="entry name" value="CAP_ED"/>
    <property type="match status" value="1"/>
</dbReference>
<keyword evidence="4" id="KW-1185">Reference proteome</keyword>
<dbReference type="InterPro" id="IPR016181">
    <property type="entry name" value="Acyl_CoA_acyltransferase"/>
</dbReference>